<dbReference type="AlphaFoldDB" id="A0A914UYR2"/>
<dbReference type="GO" id="GO:0016020">
    <property type="term" value="C:membrane"/>
    <property type="evidence" value="ECO:0007669"/>
    <property type="project" value="InterPro"/>
</dbReference>
<dbReference type="InterPro" id="IPR006028">
    <property type="entry name" value="GABAA/Glycine_rcpt"/>
</dbReference>
<sequence>LPRVSYVKAIDVWMLSCMTFVFSSLLELAWVGYLSRDEDVAGKPAPVVPPPPVYTDTASTDNRHLPHYHSFDPTNQQTLGQHPRRRRRRDRTESTTPFFDDELQLINKDSPMTQHAPTMLAHHGTPPLMAANSISPLMTLARDNDYGYRPPGSFGLNGNLKSALGQSLSQWASGPCACQPQHSLPNADDAVHRPRKLPLPGDPLLPQAADTAIVTDRRRKDLLALKIDRISSTMFPTLFVLFNIFYWWYYLSKADT</sequence>
<feature type="region of interest" description="Disordered" evidence="1">
    <location>
        <begin position="44"/>
        <end position="95"/>
    </location>
</feature>
<keyword evidence="2" id="KW-0472">Membrane</keyword>
<reference evidence="5" key="1">
    <citation type="submission" date="2022-11" db="UniProtKB">
        <authorList>
            <consortium name="WormBaseParasite"/>
        </authorList>
    </citation>
    <scope>IDENTIFICATION</scope>
</reference>
<dbReference type="Gene3D" id="1.20.58.390">
    <property type="entry name" value="Neurotransmitter-gated ion-channel transmembrane domain"/>
    <property type="match status" value="1"/>
</dbReference>
<feature type="transmembrane region" description="Helical" evidence="2">
    <location>
        <begin position="227"/>
        <end position="249"/>
    </location>
</feature>
<feature type="transmembrane region" description="Helical" evidence="2">
    <location>
        <begin position="12"/>
        <end position="34"/>
    </location>
</feature>
<keyword evidence="4" id="KW-1185">Reference proteome</keyword>
<organism evidence="4 5">
    <name type="scientific">Plectus sambesii</name>
    <dbReference type="NCBI Taxonomy" id="2011161"/>
    <lineage>
        <taxon>Eukaryota</taxon>
        <taxon>Metazoa</taxon>
        <taxon>Ecdysozoa</taxon>
        <taxon>Nematoda</taxon>
        <taxon>Chromadorea</taxon>
        <taxon>Plectida</taxon>
        <taxon>Plectina</taxon>
        <taxon>Plectoidea</taxon>
        <taxon>Plectidae</taxon>
        <taxon>Plectus</taxon>
    </lineage>
</organism>
<dbReference type="WBParaSite" id="PSAMB.scaffold13733size2142.g35664.t1">
    <property type="protein sequence ID" value="PSAMB.scaffold13733size2142.g35664.t1"/>
    <property type="gene ID" value="PSAMB.scaffold13733size2142.g35664"/>
</dbReference>
<keyword evidence="2" id="KW-1133">Transmembrane helix</keyword>
<dbReference type="Pfam" id="PF02932">
    <property type="entry name" value="Neur_chan_memb"/>
    <property type="match status" value="1"/>
</dbReference>
<dbReference type="InterPro" id="IPR038050">
    <property type="entry name" value="Neuro_actylchol_rec"/>
</dbReference>
<dbReference type="PRINTS" id="PR00253">
    <property type="entry name" value="GABAARECEPTR"/>
</dbReference>
<dbReference type="GO" id="GO:0005230">
    <property type="term" value="F:extracellular ligand-gated monoatomic ion channel activity"/>
    <property type="evidence" value="ECO:0007669"/>
    <property type="project" value="UniProtKB-ARBA"/>
</dbReference>
<feature type="domain" description="Neurotransmitter-gated ion-channel transmembrane" evidence="3">
    <location>
        <begin position="1"/>
        <end position="36"/>
    </location>
</feature>
<dbReference type="InterPro" id="IPR006029">
    <property type="entry name" value="Neurotrans-gated_channel_TM"/>
</dbReference>
<evidence type="ECO:0000256" key="2">
    <source>
        <dbReference type="SAM" id="Phobius"/>
    </source>
</evidence>
<keyword evidence="2" id="KW-0812">Transmembrane</keyword>
<dbReference type="InterPro" id="IPR036719">
    <property type="entry name" value="Neuro-gated_channel_TM_sf"/>
</dbReference>
<name>A0A914UYR2_9BILA</name>
<dbReference type="SUPFAM" id="SSF90112">
    <property type="entry name" value="Neurotransmitter-gated ion-channel transmembrane pore"/>
    <property type="match status" value="1"/>
</dbReference>
<dbReference type="GO" id="GO:0004888">
    <property type="term" value="F:transmembrane signaling receptor activity"/>
    <property type="evidence" value="ECO:0007669"/>
    <property type="project" value="InterPro"/>
</dbReference>
<evidence type="ECO:0000313" key="5">
    <source>
        <dbReference type="WBParaSite" id="PSAMB.scaffold13733size2142.g35664.t1"/>
    </source>
</evidence>
<dbReference type="Proteomes" id="UP000887566">
    <property type="component" value="Unplaced"/>
</dbReference>
<evidence type="ECO:0000256" key="1">
    <source>
        <dbReference type="SAM" id="MobiDB-lite"/>
    </source>
</evidence>
<protein>
    <submittedName>
        <fullName evidence="5">Neurotransmitter-gated ion-channel transmembrane domain-containing protein</fullName>
    </submittedName>
</protein>
<accession>A0A914UYR2</accession>
<dbReference type="Gene3D" id="6.10.250.2810">
    <property type="match status" value="1"/>
</dbReference>
<evidence type="ECO:0000259" key="3">
    <source>
        <dbReference type="Pfam" id="PF02932"/>
    </source>
</evidence>
<evidence type="ECO:0000313" key="4">
    <source>
        <dbReference type="Proteomes" id="UP000887566"/>
    </source>
</evidence>
<proteinExistence type="predicted"/>